<feature type="transmembrane region" description="Helical" evidence="1">
    <location>
        <begin position="127"/>
        <end position="147"/>
    </location>
</feature>
<feature type="transmembrane region" description="Helical" evidence="1">
    <location>
        <begin position="432"/>
        <end position="458"/>
    </location>
</feature>
<keyword evidence="3" id="KW-1185">Reference proteome</keyword>
<keyword evidence="1" id="KW-0812">Transmembrane</keyword>
<name>A0A1Z4LKY8_9CYAN</name>
<dbReference type="EMBL" id="AP018227">
    <property type="protein sequence ID" value="BAY81839.1"/>
    <property type="molecule type" value="Genomic_DNA"/>
</dbReference>
<dbReference type="AlphaFoldDB" id="A0A1Z4LKY8"/>
<feature type="transmembrane region" description="Helical" evidence="1">
    <location>
        <begin position="55"/>
        <end position="80"/>
    </location>
</feature>
<feature type="transmembrane region" description="Helical" evidence="1">
    <location>
        <begin position="24"/>
        <end position="48"/>
    </location>
</feature>
<evidence type="ECO:0008006" key="4">
    <source>
        <dbReference type="Google" id="ProtNLM"/>
    </source>
</evidence>
<evidence type="ECO:0000313" key="2">
    <source>
        <dbReference type="EMBL" id="BAY81839.1"/>
    </source>
</evidence>
<sequence>MNNIPINPHKVRKKRFSFGLEPPLGWTAILAFVLFTAVCIFSGATAILRNGYIAVSFAVGAFLYFKYPILYIGFTWWLWFVTPFITRIVDLRSGFDPSRFMLVSQYLVTLLTLHTLVVYLPKSLRQGGLPFVMAFLGVFYGSLIGLIKTSPMTVARGIFDWLPPVVFAFFLFIKWREYPQYRQVLQRTFIWGTLVMGAYGVWQFIVAPEWDVYWLIETELKSMGNPAPLELRVWSTMASPAPFSGVMMAGLLLLLTHVHYLNIPATAAGYLSFLLTSVRTLWGAWLIGLVTLFGSLKAKSQMRLIVVILLMALCIVPLTTIEPFSETISNRFETFTELDKDDSAQVRQQIYEDGLKKALTNGFGNGVGNTFTLNEQGILEPIVIDSGFLDSFFTLGWFGAVFYLGGMLLLVYQVFQFTECRFDSFMAASRGIGIAMISTLAGNSGMLGVAGMVLWGFLAMALAGHNYHVHEQNSFNNYQLKFRKEEFEV</sequence>
<feature type="transmembrane region" description="Helical" evidence="1">
    <location>
        <begin position="184"/>
        <end position="205"/>
    </location>
</feature>
<feature type="transmembrane region" description="Helical" evidence="1">
    <location>
        <begin position="241"/>
        <end position="261"/>
    </location>
</feature>
<feature type="transmembrane region" description="Helical" evidence="1">
    <location>
        <begin position="273"/>
        <end position="296"/>
    </location>
</feature>
<keyword evidence="1" id="KW-1133">Transmembrane helix</keyword>
<proteinExistence type="predicted"/>
<feature type="transmembrane region" description="Helical" evidence="1">
    <location>
        <begin position="153"/>
        <end position="172"/>
    </location>
</feature>
<feature type="transmembrane region" description="Helical" evidence="1">
    <location>
        <begin position="302"/>
        <end position="321"/>
    </location>
</feature>
<reference evidence="2 3" key="1">
    <citation type="submission" date="2017-06" db="EMBL/GenBank/DDBJ databases">
        <title>Genome sequencing of cyanobaciteial culture collection at National Institute for Environmental Studies (NIES).</title>
        <authorList>
            <person name="Hirose Y."/>
            <person name="Shimura Y."/>
            <person name="Fujisawa T."/>
            <person name="Nakamura Y."/>
            <person name="Kawachi M."/>
        </authorList>
    </citation>
    <scope>NUCLEOTIDE SEQUENCE [LARGE SCALE GENOMIC DNA]</scope>
    <source>
        <strain evidence="2 3">NIES-267</strain>
    </source>
</reference>
<dbReference type="InterPro" id="IPR051533">
    <property type="entry name" value="WaaL-like"/>
</dbReference>
<keyword evidence="1" id="KW-0472">Membrane</keyword>
<dbReference type="Proteomes" id="UP000218418">
    <property type="component" value="Chromosome"/>
</dbReference>
<accession>A0A1Z4LKY8</accession>
<feature type="transmembrane region" description="Helical" evidence="1">
    <location>
        <begin position="100"/>
        <end position="120"/>
    </location>
</feature>
<gene>
    <name evidence="2" type="ORF">NIES267_13160</name>
</gene>
<dbReference type="PANTHER" id="PTHR37422">
    <property type="entry name" value="TEICHURONIC ACID BIOSYNTHESIS PROTEIN TUAE"/>
    <property type="match status" value="1"/>
</dbReference>
<evidence type="ECO:0000256" key="1">
    <source>
        <dbReference type="SAM" id="Phobius"/>
    </source>
</evidence>
<protein>
    <recommendedName>
        <fullName evidence="4">Glucose-6-phosphate isomerase</fullName>
    </recommendedName>
</protein>
<dbReference type="PANTHER" id="PTHR37422:SF13">
    <property type="entry name" value="LIPOPOLYSACCHARIDE BIOSYNTHESIS PROTEIN PA4999-RELATED"/>
    <property type="match status" value="1"/>
</dbReference>
<evidence type="ECO:0000313" key="3">
    <source>
        <dbReference type="Proteomes" id="UP000218418"/>
    </source>
</evidence>
<organism evidence="2 3">
    <name type="scientific">Calothrix parasitica NIES-267</name>
    <dbReference type="NCBI Taxonomy" id="1973488"/>
    <lineage>
        <taxon>Bacteria</taxon>
        <taxon>Bacillati</taxon>
        <taxon>Cyanobacteriota</taxon>
        <taxon>Cyanophyceae</taxon>
        <taxon>Nostocales</taxon>
        <taxon>Calotrichaceae</taxon>
        <taxon>Calothrix</taxon>
    </lineage>
</organism>
<feature type="transmembrane region" description="Helical" evidence="1">
    <location>
        <begin position="392"/>
        <end position="412"/>
    </location>
</feature>